<comment type="similarity">
    <text evidence="1">Belongs to the peptidase C1 family.</text>
</comment>
<dbReference type="EMBL" id="AZBU02000002">
    <property type="protein sequence ID" value="TKR94689.1"/>
    <property type="molecule type" value="Genomic_DNA"/>
</dbReference>
<evidence type="ECO:0000313" key="7">
    <source>
        <dbReference type="EMBL" id="TKR94689.1"/>
    </source>
</evidence>
<dbReference type="InterPro" id="IPR039417">
    <property type="entry name" value="Peptidase_C1A_papain-like"/>
</dbReference>
<dbReference type="AlphaFoldDB" id="A0A4U5PDY1"/>
<keyword evidence="4" id="KW-0788">Thiol protease</keyword>
<dbReference type="GO" id="GO:0006508">
    <property type="term" value="P:proteolysis"/>
    <property type="evidence" value="ECO:0007669"/>
    <property type="project" value="UniProtKB-KW"/>
</dbReference>
<proteinExistence type="inferred from homology"/>
<evidence type="ECO:0000256" key="1">
    <source>
        <dbReference type="ARBA" id="ARBA00008455"/>
    </source>
</evidence>
<dbReference type="PANTHER" id="PTHR12411">
    <property type="entry name" value="CYSTEINE PROTEASE FAMILY C1-RELATED"/>
    <property type="match status" value="1"/>
</dbReference>
<feature type="region of interest" description="Disordered" evidence="5">
    <location>
        <begin position="183"/>
        <end position="213"/>
    </location>
</feature>
<keyword evidence="3" id="KW-0378">Hydrolase</keyword>
<gene>
    <name evidence="7" type="ORF">L596_008948</name>
</gene>
<dbReference type="InterPro" id="IPR000668">
    <property type="entry name" value="Peptidase_C1A_C"/>
</dbReference>
<dbReference type="InterPro" id="IPR038765">
    <property type="entry name" value="Papain-like_cys_pep_sf"/>
</dbReference>
<dbReference type="InterPro" id="IPR013128">
    <property type="entry name" value="Peptidase_C1A"/>
</dbReference>
<keyword evidence="8" id="KW-1185">Reference proteome</keyword>
<dbReference type="CDD" id="cd02248">
    <property type="entry name" value="Peptidase_C1A"/>
    <property type="match status" value="1"/>
</dbReference>
<evidence type="ECO:0000259" key="6">
    <source>
        <dbReference type="SMART" id="SM00645"/>
    </source>
</evidence>
<evidence type="ECO:0000313" key="8">
    <source>
        <dbReference type="Proteomes" id="UP000298663"/>
    </source>
</evidence>
<accession>A0A4U5PDY1</accession>
<dbReference type="Pfam" id="PF00112">
    <property type="entry name" value="Peptidase_C1"/>
    <property type="match status" value="1"/>
</dbReference>
<reference evidence="7 8" key="2">
    <citation type="journal article" date="2019" name="G3 (Bethesda)">
        <title>Hybrid Assembly of the Genome of the Entomopathogenic Nematode Steinernema carpocapsae Identifies the X-Chromosome.</title>
        <authorList>
            <person name="Serra L."/>
            <person name="Macchietto M."/>
            <person name="Macias-Munoz A."/>
            <person name="McGill C.J."/>
            <person name="Rodriguez I.M."/>
            <person name="Rodriguez B."/>
            <person name="Murad R."/>
            <person name="Mortazavi A."/>
        </authorList>
    </citation>
    <scope>NUCLEOTIDE SEQUENCE [LARGE SCALE GENOMIC DNA]</scope>
    <source>
        <strain evidence="7 8">ALL</strain>
    </source>
</reference>
<feature type="domain" description="Peptidase C1A papain C-terminal" evidence="6">
    <location>
        <begin position="26"/>
        <end position="231"/>
    </location>
</feature>
<feature type="compositionally biased region" description="Basic and acidic residues" evidence="5">
    <location>
        <begin position="183"/>
        <end position="199"/>
    </location>
</feature>
<dbReference type="PROSITE" id="PS00139">
    <property type="entry name" value="THIOL_PROTEASE_CYS"/>
    <property type="match status" value="1"/>
</dbReference>
<keyword evidence="2" id="KW-0645">Protease</keyword>
<protein>
    <recommendedName>
        <fullName evidence="6">Peptidase C1A papain C-terminal domain-containing protein</fullName>
    </recommendedName>
</protein>
<sequence length="234" mass="25247">MDRKVMAKKVPRNVQPAPESAYQLDLPAHFDWRDYHAVSAVKDQGQCGGCWAFSTTGNVESVNAVVNGKLFSLSEQELMDCSVSNDGCDGGMAIDAMSDLRRLGGLENETTYPYEAENDKCRFKKSEVVININGAVTLSKDETKIAAYLIKHGAISVDFNAANSLNGYQSGIVNLSHKECNPADHDHASSSSVLERRTECPTGSLKTAGEQPGERTVISGCTVEITLAESLITP</sequence>
<evidence type="ECO:0000256" key="5">
    <source>
        <dbReference type="SAM" id="MobiDB-lite"/>
    </source>
</evidence>
<dbReference type="SUPFAM" id="SSF54001">
    <property type="entry name" value="Cysteine proteinases"/>
    <property type="match status" value="1"/>
</dbReference>
<dbReference type="GO" id="GO:0008234">
    <property type="term" value="F:cysteine-type peptidase activity"/>
    <property type="evidence" value="ECO:0007669"/>
    <property type="project" value="UniProtKB-KW"/>
</dbReference>
<dbReference type="InterPro" id="IPR000169">
    <property type="entry name" value="Pept_cys_AS"/>
</dbReference>
<dbReference type="OrthoDB" id="387093at2759"/>
<evidence type="ECO:0000256" key="3">
    <source>
        <dbReference type="ARBA" id="ARBA00022801"/>
    </source>
</evidence>
<comment type="caution">
    <text evidence="7">The sequence shown here is derived from an EMBL/GenBank/DDBJ whole genome shotgun (WGS) entry which is preliminary data.</text>
</comment>
<dbReference type="SMART" id="SM00645">
    <property type="entry name" value="Pept_C1"/>
    <property type="match status" value="1"/>
</dbReference>
<evidence type="ECO:0000256" key="4">
    <source>
        <dbReference type="ARBA" id="ARBA00022807"/>
    </source>
</evidence>
<reference evidence="7 8" key="1">
    <citation type="journal article" date="2015" name="Genome Biol.">
        <title>Comparative genomics of Steinernema reveals deeply conserved gene regulatory networks.</title>
        <authorList>
            <person name="Dillman A.R."/>
            <person name="Macchietto M."/>
            <person name="Porter C.F."/>
            <person name="Rogers A."/>
            <person name="Williams B."/>
            <person name="Antoshechkin I."/>
            <person name="Lee M.M."/>
            <person name="Goodwin Z."/>
            <person name="Lu X."/>
            <person name="Lewis E.E."/>
            <person name="Goodrich-Blair H."/>
            <person name="Stock S.P."/>
            <person name="Adams B.J."/>
            <person name="Sternberg P.W."/>
            <person name="Mortazavi A."/>
        </authorList>
    </citation>
    <scope>NUCLEOTIDE SEQUENCE [LARGE SCALE GENOMIC DNA]</scope>
    <source>
        <strain evidence="7 8">ALL</strain>
    </source>
</reference>
<evidence type="ECO:0000256" key="2">
    <source>
        <dbReference type="ARBA" id="ARBA00022670"/>
    </source>
</evidence>
<dbReference type="STRING" id="34508.A0A4U5PDY1"/>
<dbReference type="Gene3D" id="3.90.70.10">
    <property type="entry name" value="Cysteine proteinases"/>
    <property type="match status" value="1"/>
</dbReference>
<organism evidence="7 8">
    <name type="scientific">Steinernema carpocapsae</name>
    <name type="common">Entomopathogenic nematode</name>
    <dbReference type="NCBI Taxonomy" id="34508"/>
    <lineage>
        <taxon>Eukaryota</taxon>
        <taxon>Metazoa</taxon>
        <taxon>Ecdysozoa</taxon>
        <taxon>Nematoda</taxon>
        <taxon>Chromadorea</taxon>
        <taxon>Rhabditida</taxon>
        <taxon>Tylenchina</taxon>
        <taxon>Panagrolaimomorpha</taxon>
        <taxon>Strongyloidoidea</taxon>
        <taxon>Steinernematidae</taxon>
        <taxon>Steinernema</taxon>
    </lineage>
</organism>
<dbReference type="Proteomes" id="UP000298663">
    <property type="component" value="Unassembled WGS sequence"/>
</dbReference>
<name>A0A4U5PDY1_STECR</name>